<organism evidence="1 2">
    <name type="scientific">Umbra pygmaea</name>
    <name type="common">Eastern mudminnow</name>
    <dbReference type="NCBI Taxonomy" id="75934"/>
    <lineage>
        <taxon>Eukaryota</taxon>
        <taxon>Metazoa</taxon>
        <taxon>Chordata</taxon>
        <taxon>Craniata</taxon>
        <taxon>Vertebrata</taxon>
        <taxon>Euteleostomi</taxon>
        <taxon>Actinopterygii</taxon>
        <taxon>Neopterygii</taxon>
        <taxon>Teleostei</taxon>
        <taxon>Protacanthopterygii</taxon>
        <taxon>Esociformes</taxon>
        <taxon>Umbridae</taxon>
        <taxon>Umbra</taxon>
    </lineage>
</organism>
<comment type="caution">
    <text evidence="1">The sequence shown here is derived from an EMBL/GenBank/DDBJ whole genome shotgun (WGS) entry which is preliminary data.</text>
</comment>
<proteinExistence type="predicted"/>
<dbReference type="PANTHER" id="PTHR34415:SF1">
    <property type="entry name" value="INTEGRASE CATALYTIC DOMAIN-CONTAINING PROTEIN"/>
    <property type="match status" value="1"/>
</dbReference>
<evidence type="ECO:0008006" key="3">
    <source>
        <dbReference type="Google" id="ProtNLM"/>
    </source>
</evidence>
<dbReference type="Proteomes" id="UP001557470">
    <property type="component" value="Unassembled WGS sequence"/>
</dbReference>
<reference evidence="1 2" key="1">
    <citation type="submission" date="2024-06" db="EMBL/GenBank/DDBJ databases">
        <authorList>
            <person name="Pan Q."/>
            <person name="Wen M."/>
            <person name="Jouanno E."/>
            <person name="Zahm M."/>
            <person name="Klopp C."/>
            <person name="Cabau C."/>
            <person name="Louis A."/>
            <person name="Berthelot C."/>
            <person name="Parey E."/>
            <person name="Roest Crollius H."/>
            <person name="Montfort J."/>
            <person name="Robinson-Rechavi M."/>
            <person name="Bouchez O."/>
            <person name="Lampietro C."/>
            <person name="Lopez Roques C."/>
            <person name="Donnadieu C."/>
            <person name="Postlethwait J."/>
            <person name="Bobe J."/>
            <person name="Verreycken H."/>
            <person name="Guiguen Y."/>
        </authorList>
    </citation>
    <scope>NUCLEOTIDE SEQUENCE [LARGE SCALE GENOMIC DNA]</scope>
    <source>
        <strain evidence="1">Up_M1</strain>
        <tissue evidence="1">Testis</tissue>
    </source>
</reference>
<protein>
    <recommendedName>
        <fullName evidence="3">Transposase</fullName>
    </recommendedName>
</protein>
<dbReference type="PANTHER" id="PTHR34415">
    <property type="entry name" value="INTEGRASE CATALYTIC DOMAIN-CONTAINING PROTEIN"/>
    <property type="match status" value="1"/>
</dbReference>
<dbReference type="AlphaFoldDB" id="A0ABD0W0C0"/>
<sequence>MHKIHHRLDFHFLIAGHTKFAPEWFFGLIKQRFRKTRLNTSSDIAVVVKDSTLTGVNIPQLTTATYQAVPALQFDVQQPAVVFAKGCFTWT</sequence>
<keyword evidence="2" id="KW-1185">Reference proteome</keyword>
<gene>
    <name evidence="1" type="ORF">UPYG_G00319410</name>
</gene>
<evidence type="ECO:0000313" key="2">
    <source>
        <dbReference type="Proteomes" id="UP001557470"/>
    </source>
</evidence>
<dbReference type="EMBL" id="JAGEUA010000010">
    <property type="protein sequence ID" value="KAL0964129.1"/>
    <property type="molecule type" value="Genomic_DNA"/>
</dbReference>
<evidence type="ECO:0000313" key="1">
    <source>
        <dbReference type="EMBL" id="KAL0964129.1"/>
    </source>
</evidence>
<name>A0ABD0W0C0_UMBPY</name>
<accession>A0ABD0W0C0</accession>